<reference evidence="3" key="1">
    <citation type="submission" date="2024-07" db="EMBL/GenBank/DDBJ databases">
        <title>Identification and characteristics of an arsenic-resistant bacterial isolate, which belongs to a novel species.</title>
        <authorList>
            <person name="Juszczyk A."/>
            <person name="Kowalczyk A."/>
            <person name="Was K."/>
            <person name="Kosowicz W."/>
            <person name="Budzyn A."/>
            <person name="Latowski D."/>
        </authorList>
    </citation>
    <scope>NUCLEOTIDE SEQUENCE</scope>
    <source>
        <strain evidence="3">As8PL</strain>
    </source>
</reference>
<evidence type="ECO:0000259" key="1">
    <source>
        <dbReference type="Pfam" id="PF00534"/>
    </source>
</evidence>
<dbReference type="GO" id="GO:0016757">
    <property type="term" value="F:glycosyltransferase activity"/>
    <property type="evidence" value="ECO:0007669"/>
    <property type="project" value="InterPro"/>
</dbReference>
<proteinExistence type="predicted"/>
<organism evidence="3">
    <name type="scientific">Alkalihalophilus sp. As8PL</name>
    <dbReference type="NCBI Taxonomy" id="3237103"/>
    <lineage>
        <taxon>Bacteria</taxon>
        <taxon>Bacillati</taxon>
        <taxon>Bacillota</taxon>
        <taxon>Bacilli</taxon>
        <taxon>Bacillales</taxon>
        <taxon>Bacillaceae</taxon>
        <taxon>Alkalihalophilus</taxon>
    </lineage>
</organism>
<name>A0AB39BPG9_9BACI</name>
<evidence type="ECO:0000313" key="3">
    <source>
        <dbReference type="EMBL" id="XDI35609.1"/>
    </source>
</evidence>
<dbReference type="Pfam" id="PF00534">
    <property type="entry name" value="Glycos_transf_1"/>
    <property type="match status" value="1"/>
</dbReference>
<dbReference type="InterPro" id="IPR001296">
    <property type="entry name" value="Glyco_trans_1"/>
</dbReference>
<sequence>MKQKKILILVNHDVVIYNFRKELIESLLEENYKVYVSSPYGKKIDLLIDMGCEYLKTDIERHGKNIFSEIKLILEYRKIIKKVAPEVVLTYTIKPNIYGGLVCRFLNVPYISTITGLGTAVEKKGIMQKILIQLYKFAFADIKTLFFQNKHNQQFFYQNKIAKKAHKLVPGSGVNIKDFPYEDYPSGEDLKLLFIGRVMKEKGIEELVEAAKCIKARNQSVKFEAVGFYEPDYAKEAKKLEALNIVTFHGNQNNIQKFIKTSHAVILPSYHEGMANVLLEAASMGRPILASAIPGCEETFDEGISGLGFEPKSVSEIVKVIEEFFELTHEQRKAMGNNGRIKIEKEFNREIVVQSYLNEIKGITHRGEL</sequence>
<dbReference type="Gene3D" id="3.40.50.2000">
    <property type="entry name" value="Glycogen Phosphorylase B"/>
    <property type="match status" value="2"/>
</dbReference>
<dbReference type="RefSeq" id="WP_368503152.1">
    <property type="nucleotide sequence ID" value="NZ_CP162551.1"/>
</dbReference>
<dbReference type="SUPFAM" id="SSF53756">
    <property type="entry name" value="UDP-Glycosyltransferase/glycogen phosphorylase"/>
    <property type="match status" value="1"/>
</dbReference>
<feature type="domain" description="Glycosyl transferase family 1" evidence="1">
    <location>
        <begin position="187"/>
        <end position="340"/>
    </location>
</feature>
<feature type="domain" description="Glycosyltransferase subfamily 4-like N-terminal" evidence="2">
    <location>
        <begin position="5"/>
        <end position="149"/>
    </location>
</feature>
<dbReference type="CDD" id="cd03808">
    <property type="entry name" value="GT4_CapM-like"/>
    <property type="match status" value="1"/>
</dbReference>
<evidence type="ECO:0000259" key="2">
    <source>
        <dbReference type="Pfam" id="PF13477"/>
    </source>
</evidence>
<gene>
    <name evidence="3" type="ORF">AB3N04_12890</name>
</gene>
<dbReference type="InterPro" id="IPR028098">
    <property type="entry name" value="Glyco_trans_4-like_N"/>
</dbReference>
<protein>
    <submittedName>
        <fullName evidence="3">Glycosyltransferase family 4 protein</fullName>
    </submittedName>
</protein>
<dbReference type="PANTHER" id="PTHR12526">
    <property type="entry name" value="GLYCOSYLTRANSFERASE"/>
    <property type="match status" value="1"/>
</dbReference>
<dbReference type="Pfam" id="PF13477">
    <property type="entry name" value="Glyco_trans_4_2"/>
    <property type="match status" value="1"/>
</dbReference>
<dbReference type="AlphaFoldDB" id="A0AB39BPG9"/>
<dbReference type="EMBL" id="CP162551">
    <property type="protein sequence ID" value="XDI35609.1"/>
    <property type="molecule type" value="Genomic_DNA"/>
</dbReference>
<dbReference type="PANTHER" id="PTHR12526:SF638">
    <property type="entry name" value="SPORE COAT PROTEIN SA"/>
    <property type="match status" value="1"/>
</dbReference>
<accession>A0AB39BPG9</accession>